<dbReference type="Pfam" id="PF00989">
    <property type="entry name" value="PAS"/>
    <property type="match status" value="1"/>
</dbReference>
<dbReference type="NCBIfam" id="TIGR00229">
    <property type="entry name" value="sensory_box"/>
    <property type="match status" value="1"/>
</dbReference>
<dbReference type="InterPro" id="IPR035965">
    <property type="entry name" value="PAS-like_dom_sf"/>
</dbReference>
<dbReference type="InterPro" id="IPR013767">
    <property type="entry name" value="PAS_fold"/>
</dbReference>
<dbReference type="EMBL" id="JACIDR010000007">
    <property type="protein sequence ID" value="MBB3974726.1"/>
    <property type="molecule type" value="Genomic_DNA"/>
</dbReference>
<evidence type="ECO:0000259" key="1">
    <source>
        <dbReference type="Pfam" id="PF00989"/>
    </source>
</evidence>
<accession>A0A7W6D508</accession>
<keyword evidence="3" id="KW-1185">Reference proteome</keyword>
<sequence length="164" mass="17760">MTIIELIRALAEDSPVAICLTDAQPAAPGPLILYANPAFALLTGRPLAEVIGVSPRFMQGRETRRPTLDLFAKALAEKQRFHGQITNYRGDGRKYLVEIDCRPLLGPDGEPTHFLAFEREVARRRGRPGSGVAGRFEPVSVPDSDLPAALRSMAAFASLPPAAE</sequence>
<dbReference type="AlphaFoldDB" id="A0A7W6D508"/>
<comment type="caution">
    <text evidence="2">The sequence shown here is derived from an EMBL/GenBank/DDBJ whole genome shotgun (WGS) entry which is preliminary data.</text>
</comment>
<feature type="domain" description="PAS fold" evidence="1">
    <location>
        <begin position="6"/>
        <end position="118"/>
    </location>
</feature>
<dbReference type="RefSeq" id="WP_183396575.1">
    <property type="nucleotide sequence ID" value="NZ_JACIDR010000007.1"/>
</dbReference>
<dbReference type="Gene3D" id="3.30.450.20">
    <property type="entry name" value="PAS domain"/>
    <property type="match status" value="1"/>
</dbReference>
<protein>
    <submittedName>
        <fullName evidence="2">PAS domain S-box-containing protein</fullName>
    </submittedName>
</protein>
<gene>
    <name evidence="2" type="ORF">GGR24_003413</name>
</gene>
<name>A0A7W6D508_9HYPH</name>
<organism evidence="2 3">
    <name type="scientific">Hansschlegelia beijingensis</name>
    <dbReference type="NCBI Taxonomy" id="1133344"/>
    <lineage>
        <taxon>Bacteria</taxon>
        <taxon>Pseudomonadati</taxon>
        <taxon>Pseudomonadota</taxon>
        <taxon>Alphaproteobacteria</taxon>
        <taxon>Hyphomicrobiales</taxon>
        <taxon>Methylopilaceae</taxon>
        <taxon>Hansschlegelia</taxon>
    </lineage>
</organism>
<dbReference type="CDD" id="cd00130">
    <property type="entry name" value="PAS"/>
    <property type="match status" value="1"/>
</dbReference>
<dbReference type="InterPro" id="IPR000014">
    <property type="entry name" value="PAS"/>
</dbReference>
<evidence type="ECO:0000313" key="3">
    <source>
        <dbReference type="Proteomes" id="UP000528964"/>
    </source>
</evidence>
<proteinExistence type="predicted"/>
<reference evidence="2 3" key="1">
    <citation type="submission" date="2020-08" db="EMBL/GenBank/DDBJ databases">
        <title>Genomic Encyclopedia of Type Strains, Phase IV (KMG-IV): sequencing the most valuable type-strain genomes for metagenomic binning, comparative biology and taxonomic classification.</title>
        <authorList>
            <person name="Goeker M."/>
        </authorList>
    </citation>
    <scope>NUCLEOTIDE SEQUENCE [LARGE SCALE GENOMIC DNA]</scope>
    <source>
        <strain evidence="2 3">DSM 25481</strain>
    </source>
</reference>
<evidence type="ECO:0000313" key="2">
    <source>
        <dbReference type="EMBL" id="MBB3974726.1"/>
    </source>
</evidence>
<dbReference type="Proteomes" id="UP000528964">
    <property type="component" value="Unassembled WGS sequence"/>
</dbReference>
<dbReference type="SUPFAM" id="SSF55785">
    <property type="entry name" value="PYP-like sensor domain (PAS domain)"/>
    <property type="match status" value="1"/>
</dbReference>